<dbReference type="Gene3D" id="3.40.50.970">
    <property type="match status" value="1"/>
</dbReference>
<reference evidence="9 10" key="1">
    <citation type="journal article" date="2021" name="G3 (Bethesda)">
        <title>Genomic diversity, chromosomal rearrangements, and interspecies hybridization in the ogataea polymorpha species complex.</title>
        <authorList>
            <person name="Hanson S.J."/>
            <person name="Cinneide E.O."/>
            <person name="Salzberg L.I."/>
            <person name="Wolfe K.H."/>
            <person name="McGowan J."/>
            <person name="Fitzpatrick D.A."/>
            <person name="Matlin K."/>
        </authorList>
    </citation>
    <scope>NUCLEOTIDE SEQUENCE [LARGE SCALE GENOMIC DNA]</scope>
    <source>
        <strain evidence="9">81-436-3</strain>
    </source>
</reference>
<organism evidence="9 10">
    <name type="scientific">Ogataea haglerorum</name>
    <dbReference type="NCBI Taxonomy" id="1937702"/>
    <lineage>
        <taxon>Eukaryota</taxon>
        <taxon>Fungi</taxon>
        <taxon>Dikarya</taxon>
        <taxon>Ascomycota</taxon>
        <taxon>Saccharomycotina</taxon>
        <taxon>Pichiomycetes</taxon>
        <taxon>Pichiales</taxon>
        <taxon>Pichiaceae</taxon>
        <taxon>Ogataea</taxon>
    </lineage>
</organism>
<dbReference type="EMBL" id="JAHLUN010000020">
    <property type="protein sequence ID" value="KAG7761798.1"/>
    <property type="molecule type" value="Genomic_DNA"/>
</dbReference>
<evidence type="ECO:0000313" key="9">
    <source>
        <dbReference type="EMBL" id="KAG7761798.1"/>
    </source>
</evidence>
<dbReference type="InterPro" id="IPR012110">
    <property type="entry name" value="PDC/IPDC-like"/>
</dbReference>
<evidence type="ECO:0000259" key="8">
    <source>
        <dbReference type="Pfam" id="PF02776"/>
    </source>
</evidence>
<comment type="cofactor">
    <cofactor evidence="1">
        <name>thiamine diphosphate</name>
        <dbReference type="ChEBI" id="CHEBI:58937"/>
    </cofactor>
</comment>
<evidence type="ECO:0000313" key="10">
    <source>
        <dbReference type="Proteomes" id="UP000697297"/>
    </source>
</evidence>
<keyword evidence="7" id="KW-0456">Lyase</keyword>
<proteinExistence type="inferred from homology"/>
<keyword evidence="3" id="KW-0479">Metal-binding</keyword>
<comment type="caution">
    <text evidence="9">The sequence shown here is derived from an EMBL/GenBank/DDBJ whole genome shotgun (WGS) entry which is preliminary data.</text>
</comment>
<gene>
    <name evidence="9" type="ORF">KL946_005204</name>
</gene>
<name>A0ABQ7R9D2_9ASCO</name>
<dbReference type="InterPro" id="IPR047213">
    <property type="entry name" value="TPP_PYR_PDC_IPDC-like"/>
</dbReference>
<evidence type="ECO:0000256" key="5">
    <source>
        <dbReference type="ARBA" id="ARBA00022842"/>
    </source>
</evidence>
<dbReference type="InterPro" id="IPR029061">
    <property type="entry name" value="THDP-binding"/>
</dbReference>
<dbReference type="PANTHER" id="PTHR43452:SF3">
    <property type="entry name" value="TRANSAMINATED AMINO ACID DECARBOXYLASE"/>
    <property type="match status" value="1"/>
</dbReference>
<dbReference type="CDD" id="cd07038">
    <property type="entry name" value="TPP_PYR_PDC_IPDC_like"/>
    <property type="match status" value="1"/>
</dbReference>
<evidence type="ECO:0000256" key="4">
    <source>
        <dbReference type="ARBA" id="ARBA00022793"/>
    </source>
</evidence>
<keyword evidence="5" id="KW-0460">Magnesium</keyword>
<keyword evidence="4" id="KW-0210">Decarboxylase</keyword>
<evidence type="ECO:0000256" key="6">
    <source>
        <dbReference type="ARBA" id="ARBA00023052"/>
    </source>
</evidence>
<accession>A0ABQ7R9D2</accession>
<keyword evidence="6" id="KW-0786">Thiamine pyrophosphate</keyword>
<protein>
    <recommendedName>
        <fullName evidence="8">Thiamine pyrophosphate enzyme N-terminal TPP-binding domain-containing protein</fullName>
    </recommendedName>
</protein>
<dbReference type="SUPFAM" id="SSF52518">
    <property type="entry name" value="Thiamin diphosphate-binding fold (THDP-binding)"/>
    <property type="match status" value="1"/>
</dbReference>
<dbReference type="Proteomes" id="UP000697297">
    <property type="component" value="Unassembled WGS sequence"/>
</dbReference>
<evidence type="ECO:0000256" key="7">
    <source>
        <dbReference type="ARBA" id="ARBA00023239"/>
    </source>
</evidence>
<dbReference type="PANTHER" id="PTHR43452">
    <property type="entry name" value="PYRUVATE DECARBOXYLASE"/>
    <property type="match status" value="1"/>
</dbReference>
<evidence type="ECO:0000256" key="1">
    <source>
        <dbReference type="ARBA" id="ARBA00001964"/>
    </source>
</evidence>
<feature type="domain" description="Thiamine pyrophosphate enzyme N-terminal TPP-binding" evidence="8">
    <location>
        <begin position="15"/>
        <end position="122"/>
    </location>
</feature>
<dbReference type="Pfam" id="PF02776">
    <property type="entry name" value="TPP_enzyme_N"/>
    <property type="match status" value="1"/>
</dbReference>
<evidence type="ECO:0000256" key="2">
    <source>
        <dbReference type="ARBA" id="ARBA00007812"/>
    </source>
</evidence>
<sequence>MGPFPLSSAQSHIPLGEYIFKRIESLGVTSAFGVPGDFNLSLLEHIYSTNVKWYGGCNELNAGYSADGYARASHKFGVLITTYGVGSLSAMNACCGAWSEFVPLLHIVGTTSTVQKSRGQLTHHVAPGKLISSKSDHYIYETLVERLACKVESLKSVEDAPEKIDFLIKEIMETKRPGYLFIPCDLVDIPVTCITGALQDL</sequence>
<evidence type="ECO:0000256" key="3">
    <source>
        <dbReference type="ARBA" id="ARBA00022723"/>
    </source>
</evidence>
<dbReference type="InterPro" id="IPR012001">
    <property type="entry name" value="Thiamin_PyroP_enz_TPP-bd_dom"/>
</dbReference>
<comment type="similarity">
    <text evidence="2">Belongs to the TPP enzyme family.</text>
</comment>
<keyword evidence="10" id="KW-1185">Reference proteome</keyword>